<reference evidence="2 3" key="1">
    <citation type="submission" date="2018-07" db="EMBL/GenBank/DDBJ databases">
        <title>Dyadobacter roseus sp. nov., isolated from rose rhizosphere soil.</title>
        <authorList>
            <person name="Chen L."/>
        </authorList>
    </citation>
    <scope>NUCLEOTIDE SEQUENCE [LARGE SCALE GENOMIC DNA]</scope>
    <source>
        <strain evidence="2 3">RS19</strain>
    </source>
</reference>
<evidence type="ECO:0000313" key="3">
    <source>
        <dbReference type="Proteomes" id="UP000256373"/>
    </source>
</evidence>
<proteinExistence type="predicted"/>
<keyword evidence="2" id="KW-0808">Transferase</keyword>
<dbReference type="PANTHER" id="PTHR43777:SF1">
    <property type="entry name" value="MOLYBDENUM COFACTOR CYTIDYLYLTRANSFERASE"/>
    <property type="match status" value="1"/>
</dbReference>
<evidence type="ECO:0000313" key="2">
    <source>
        <dbReference type="EMBL" id="REA57666.1"/>
    </source>
</evidence>
<evidence type="ECO:0000259" key="1">
    <source>
        <dbReference type="Pfam" id="PF12804"/>
    </source>
</evidence>
<keyword evidence="3" id="KW-1185">Reference proteome</keyword>
<dbReference type="CDD" id="cd04182">
    <property type="entry name" value="GT_2_like_f"/>
    <property type="match status" value="1"/>
</dbReference>
<organism evidence="2 3">
    <name type="scientific">Dyadobacter luteus</name>
    <dbReference type="NCBI Taxonomy" id="2259619"/>
    <lineage>
        <taxon>Bacteria</taxon>
        <taxon>Pseudomonadati</taxon>
        <taxon>Bacteroidota</taxon>
        <taxon>Cytophagia</taxon>
        <taxon>Cytophagales</taxon>
        <taxon>Spirosomataceae</taxon>
        <taxon>Dyadobacter</taxon>
    </lineage>
</organism>
<dbReference type="InterPro" id="IPR025877">
    <property type="entry name" value="MobA-like_NTP_Trfase"/>
</dbReference>
<accession>A0A3D8Y548</accession>
<comment type="caution">
    <text evidence="2">The sequence shown here is derived from an EMBL/GenBank/DDBJ whole genome shotgun (WGS) entry which is preliminary data.</text>
</comment>
<dbReference type="OrthoDB" id="9779263at2"/>
<dbReference type="RefSeq" id="WP_115833353.1">
    <property type="nucleotide sequence ID" value="NZ_QNUL01000026.1"/>
</dbReference>
<dbReference type="Gene3D" id="3.90.550.10">
    <property type="entry name" value="Spore Coat Polysaccharide Biosynthesis Protein SpsA, Chain A"/>
    <property type="match status" value="1"/>
</dbReference>
<dbReference type="Pfam" id="PF12804">
    <property type="entry name" value="NTP_transf_3"/>
    <property type="match status" value="1"/>
</dbReference>
<dbReference type="Proteomes" id="UP000256373">
    <property type="component" value="Unassembled WGS sequence"/>
</dbReference>
<dbReference type="PANTHER" id="PTHR43777">
    <property type="entry name" value="MOLYBDENUM COFACTOR CYTIDYLYLTRANSFERASE"/>
    <property type="match status" value="1"/>
</dbReference>
<name>A0A3D8Y548_9BACT</name>
<dbReference type="AlphaFoldDB" id="A0A3D8Y548"/>
<feature type="domain" description="MobA-like NTP transferase" evidence="1">
    <location>
        <begin position="10"/>
        <end position="170"/>
    </location>
</feature>
<dbReference type="EMBL" id="QNUL01000026">
    <property type="protein sequence ID" value="REA57666.1"/>
    <property type="molecule type" value="Genomic_DNA"/>
</dbReference>
<sequence length="198" mass="21400">MNKEHHFGIVILAAGNSSRLGQPKQLLQYNGKTLIRNVIDAATQARLSPVTIVTGANAALLSAEINDSSTIVVHNKNWEEGMSSSIRTGITALDNTSSLQGIILAVSDQPFVDSTLFLSLVQKAQSSEKGIIASFYDDSLGTPVLFGKEYFDALLELKGAEGAKKLIKQFRENVASVPFALGGIDIDTQEDYRKLNDM</sequence>
<dbReference type="InterPro" id="IPR029044">
    <property type="entry name" value="Nucleotide-diphossugar_trans"/>
</dbReference>
<dbReference type="GO" id="GO:0016779">
    <property type="term" value="F:nucleotidyltransferase activity"/>
    <property type="evidence" value="ECO:0007669"/>
    <property type="project" value="UniProtKB-ARBA"/>
</dbReference>
<gene>
    <name evidence="2" type="ORF">DSL64_23295</name>
</gene>
<dbReference type="SUPFAM" id="SSF53448">
    <property type="entry name" value="Nucleotide-diphospho-sugar transferases"/>
    <property type="match status" value="1"/>
</dbReference>
<protein>
    <submittedName>
        <fullName evidence="2">Nucleotidyltransferase family protein</fullName>
    </submittedName>
</protein>